<comment type="caution">
    <text evidence="1">The sequence shown here is derived from an EMBL/GenBank/DDBJ whole genome shotgun (WGS) entry which is preliminary data.</text>
</comment>
<accession>A0A0M2V1I8</accession>
<proteinExistence type="predicted"/>
<gene>
    <name evidence="1" type="ORF">BROFUL_00703</name>
</gene>
<dbReference type="GO" id="GO:0004089">
    <property type="term" value="F:carbonate dehydratase activity"/>
    <property type="evidence" value="ECO:0007669"/>
    <property type="project" value="InterPro"/>
</dbReference>
<keyword evidence="2" id="KW-1185">Reference proteome</keyword>
<dbReference type="InterPro" id="IPR046871">
    <property type="entry name" value="Pro_CA_2"/>
</dbReference>
<dbReference type="EMBL" id="LAQJ01000089">
    <property type="protein sequence ID" value="KKO20584.1"/>
    <property type="molecule type" value="Genomic_DNA"/>
</dbReference>
<dbReference type="InterPro" id="IPR036874">
    <property type="entry name" value="Carbonic_anhydrase_sf"/>
</dbReference>
<evidence type="ECO:0000313" key="1">
    <source>
        <dbReference type="EMBL" id="KKO20584.1"/>
    </source>
</evidence>
<organism evidence="1 2">
    <name type="scientific">Candidatus Brocadia fulgida</name>
    <dbReference type="NCBI Taxonomy" id="380242"/>
    <lineage>
        <taxon>Bacteria</taxon>
        <taxon>Pseudomonadati</taxon>
        <taxon>Planctomycetota</taxon>
        <taxon>Candidatus Brocadiia</taxon>
        <taxon>Candidatus Brocadiales</taxon>
        <taxon>Candidatus Brocadiaceae</taxon>
        <taxon>Candidatus Brocadia</taxon>
    </lineage>
</organism>
<dbReference type="SUPFAM" id="SSF53056">
    <property type="entry name" value="beta-carbonic anhydrase, cab"/>
    <property type="match status" value="1"/>
</dbReference>
<protein>
    <recommendedName>
        <fullName evidence="3">Carbonic anhydrase</fullName>
    </recommendedName>
</protein>
<dbReference type="Pfam" id="PF20393">
    <property type="entry name" value="Pro_CA_2"/>
    <property type="match status" value="1"/>
</dbReference>
<sequence length="198" mass="22904">MPHAKDLPRESILPFVIMLILLLVSVSRIHAALAADEPQNDNQPERPAKYSKFFDEKTKWCDSLIITCTDFRFASATQEFINNRLGFKGNYDYISIPGSIRNLLDRNTRDLVLNNFGVSVRLHHVKRVIILGHQDCGIGYGGSKNFQEPNDEYKAICKDLKKARTRMGIRFPHLKVYLYYATIVSKDHQRIYNFEQIL</sequence>
<reference evidence="1 2" key="1">
    <citation type="journal article" date="2013" name="BMC Microbiol.">
        <title>Identification of the type II cytochrome c maturation pathway in anammox bacteria by comparative genomics.</title>
        <authorList>
            <person name="Ferousi C."/>
            <person name="Speth D.R."/>
            <person name="Reimann J."/>
            <person name="Op den Camp H.J."/>
            <person name="Allen J.W."/>
            <person name="Keltjens J.T."/>
            <person name="Jetten M.S."/>
        </authorList>
    </citation>
    <scope>NUCLEOTIDE SEQUENCE [LARGE SCALE GENOMIC DNA]</scope>
    <source>
        <strain evidence="1">RU1</strain>
    </source>
</reference>
<dbReference type="GO" id="GO:0008270">
    <property type="term" value="F:zinc ion binding"/>
    <property type="evidence" value="ECO:0007669"/>
    <property type="project" value="InterPro"/>
</dbReference>
<evidence type="ECO:0000313" key="2">
    <source>
        <dbReference type="Proteomes" id="UP000034954"/>
    </source>
</evidence>
<evidence type="ECO:0008006" key="3">
    <source>
        <dbReference type="Google" id="ProtNLM"/>
    </source>
</evidence>
<dbReference type="AlphaFoldDB" id="A0A0M2V1I8"/>
<dbReference type="Proteomes" id="UP000034954">
    <property type="component" value="Unassembled WGS sequence"/>
</dbReference>
<dbReference type="Gene3D" id="3.40.1050.10">
    <property type="entry name" value="Carbonic anhydrase"/>
    <property type="match status" value="1"/>
</dbReference>
<name>A0A0M2V1I8_9BACT</name>